<feature type="region of interest" description="Disordered" evidence="3">
    <location>
        <begin position="262"/>
        <end position="298"/>
    </location>
</feature>
<feature type="compositionally biased region" description="Basic and acidic residues" evidence="3">
    <location>
        <begin position="843"/>
        <end position="867"/>
    </location>
</feature>
<comment type="similarity">
    <text evidence="1">Belongs to the SAPS family.</text>
</comment>
<gene>
    <name evidence="4" type="ORF">DBRI00130_LOCUS12798</name>
</gene>
<feature type="region of interest" description="Disordered" evidence="3">
    <location>
        <begin position="820"/>
        <end position="872"/>
    </location>
</feature>
<feature type="compositionally biased region" description="Basic and acidic residues" evidence="3">
    <location>
        <begin position="1461"/>
        <end position="1470"/>
    </location>
</feature>
<dbReference type="PANTHER" id="PTHR12634:SF8">
    <property type="entry name" value="FIERY MOUNTAIN, ISOFORM D"/>
    <property type="match status" value="1"/>
</dbReference>
<feature type="region of interest" description="Disordered" evidence="3">
    <location>
        <begin position="1272"/>
        <end position="1324"/>
    </location>
</feature>
<feature type="compositionally biased region" description="Polar residues" evidence="3">
    <location>
        <begin position="961"/>
        <end position="970"/>
    </location>
</feature>
<dbReference type="PANTHER" id="PTHR12634">
    <property type="entry name" value="SIT4 YEAST -ASSOCIATING PROTEIN-RELATED"/>
    <property type="match status" value="1"/>
</dbReference>
<feature type="compositionally biased region" description="Acidic residues" evidence="3">
    <location>
        <begin position="265"/>
        <end position="274"/>
    </location>
</feature>
<feature type="region of interest" description="Disordered" evidence="3">
    <location>
        <begin position="87"/>
        <end position="106"/>
    </location>
</feature>
<feature type="region of interest" description="Disordered" evidence="3">
    <location>
        <begin position="1207"/>
        <end position="1234"/>
    </location>
</feature>
<organism evidence="4">
    <name type="scientific">Ditylum brightwellii</name>
    <dbReference type="NCBI Taxonomy" id="49249"/>
    <lineage>
        <taxon>Eukaryota</taxon>
        <taxon>Sar</taxon>
        <taxon>Stramenopiles</taxon>
        <taxon>Ochrophyta</taxon>
        <taxon>Bacillariophyta</taxon>
        <taxon>Mediophyceae</taxon>
        <taxon>Lithodesmiophycidae</taxon>
        <taxon>Lithodesmiales</taxon>
        <taxon>Lithodesmiaceae</taxon>
        <taxon>Ditylum</taxon>
    </lineage>
</organism>
<dbReference type="EMBL" id="HBNS01015956">
    <property type="protein sequence ID" value="CAE4603159.1"/>
    <property type="molecule type" value="Transcribed_RNA"/>
</dbReference>
<feature type="region of interest" description="Disordered" evidence="3">
    <location>
        <begin position="1030"/>
        <end position="1102"/>
    </location>
</feature>
<feature type="region of interest" description="Disordered" evidence="3">
    <location>
        <begin position="350"/>
        <end position="373"/>
    </location>
</feature>
<feature type="compositionally biased region" description="Acidic residues" evidence="3">
    <location>
        <begin position="1281"/>
        <end position="1305"/>
    </location>
</feature>
<feature type="region of interest" description="Disordered" evidence="3">
    <location>
        <begin position="1416"/>
        <end position="1445"/>
    </location>
</feature>
<keyword evidence="2" id="KW-0131">Cell cycle</keyword>
<feature type="region of interest" description="Disordered" evidence="3">
    <location>
        <begin position="112"/>
        <end position="163"/>
    </location>
</feature>
<evidence type="ECO:0000256" key="1">
    <source>
        <dbReference type="ARBA" id="ARBA00006180"/>
    </source>
</evidence>
<dbReference type="GO" id="GO:0019903">
    <property type="term" value="F:protein phosphatase binding"/>
    <property type="evidence" value="ECO:0007669"/>
    <property type="project" value="InterPro"/>
</dbReference>
<feature type="compositionally biased region" description="Polar residues" evidence="3">
    <location>
        <begin position="1471"/>
        <end position="1481"/>
    </location>
</feature>
<dbReference type="GO" id="GO:0019888">
    <property type="term" value="F:protein phosphatase regulator activity"/>
    <property type="evidence" value="ECO:0007669"/>
    <property type="project" value="TreeGrafter"/>
</dbReference>
<feature type="compositionally biased region" description="Gly residues" evidence="3">
    <location>
        <begin position="1214"/>
        <end position="1229"/>
    </location>
</feature>
<evidence type="ECO:0000313" key="4">
    <source>
        <dbReference type="EMBL" id="CAE4603159.1"/>
    </source>
</evidence>
<feature type="compositionally biased region" description="Basic and acidic residues" evidence="3">
    <location>
        <begin position="951"/>
        <end position="960"/>
    </location>
</feature>
<protein>
    <submittedName>
        <fullName evidence="4">Uncharacterized protein</fullName>
    </submittedName>
</protein>
<dbReference type="InterPro" id="IPR007587">
    <property type="entry name" value="SAPS"/>
</dbReference>
<feature type="region of interest" description="Disordered" evidence="3">
    <location>
        <begin position="1461"/>
        <end position="1511"/>
    </location>
</feature>
<feature type="compositionally biased region" description="Polar residues" evidence="3">
    <location>
        <begin position="277"/>
        <end position="286"/>
    </location>
</feature>
<evidence type="ECO:0000256" key="3">
    <source>
        <dbReference type="SAM" id="MobiDB-lite"/>
    </source>
</evidence>
<feature type="region of interest" description="Disordered" evidence="3">
    <location>
        <begin position="936"/>
        <end position="971"/>
    </location>
</feature>
<feature type="compositionally biased region" description="Polar residues" evidence="3">
    <location>
        <begin position="1034"/>
        <end position="1044"/>
    </location>
</feature>
<feature type="compositionally biased region" description="Polar residues" evidence="3">
    <location>
        <begin position="350"/>
        <end position="369"/>
    </location>
</feature>
<reference evidence="4" key="1">
    <citation type="submission" date="2021-01" db="EMBL/GenBank/DDBJ databases">
        <authorList>
            <person name="Corre E."/>
            <person name="Pelletier E."/>
            <person name="Niang G."/>
            <person name="Scheremetjew M."/>
            <person name="Finn R."/>
            <person name="Kale V."/>
            <person name="Holt S."/>
            <person name="Cochrane G."/>
            <person name="Meng A."/>
            <person name="Brown T."/>
            <person name="Cohen L."/>
        </authorList>
    </citation>
    <scope>NUCLEOTIDE SEQUENCE</scope>
    <source>
        <strain evidence="4">GSO104</strain>
    </source>
</reference>
<proteinExistence type="inferred from homology"/>
<accession>A0A7S4V279</accession>
<feature type="region of interest" description="Disordered" evidence="3">
    <location>
        <begin position="750"/>
        <end position="804"/>
    </location>
</feature>
<evidence type="ECO:0000256" key="2">
    <source>
        <dbReference type="ARBA" id="ARBA00023306"/>
    </source>
</evidence>
<feature type="compositionally biased region" description="Polar residues" evidence="3">
    <location>
        <begin position="1501"/>
        <end position="1511"/>
    </location>
</feature>
<feature type="region of interest" description="Disordered" evidence="3">
    <location>
        <begin position="410"/>
        <end position="436"/>
    </location>
</feature>
<feature type="compositionally biased region" description="Basic and acidic residues" evidence="3">
    <location>
        <begin position="1483"/>
        <end position="1500"/>
    </location>
</feature>
<sequence length="1529" mass="165949">MYGTAESMNTNDGGATIGDIWSTGAFSFESPLKDLLDAGSYTLEDLLGEDELLQELRGMHPQLIEFFSREETVEGLVRHLICPLPTSTTSTNATAVMDDSDDSTDMAEKIGGKEQLEEEEKDGGALGESSTGSSTEEKEDAEKSSEETAPAKSKTPPGEWLYPDYRINEEHQLTTTKEEYELKYIRYPYMACEVICCEINGILNALVEGKVRNSSTLSSSSIDNAGVVVIPNQASTLKDEEDEALKDFEDELGPVTIISNLINNDGDDEHDDDEGNFKTTGTMNESNSDKEQCPSLDKGKEDRTMTLLDLLFSLLQNTPPSQMDDRRAGYFEKIISVLFRRRPQTMSAYINGGSTYKSSPSSRTVGKETSMQRRIRSEKFENKPLMDAFFRHLHSHSIMQIVQRLLLPPLTGSNNSEADEDNENGNQNSNDFMGNNEVDNDIIVEDEDDEDDNQSYLIKCNWSESSYAIELLLSRLEGSSLDTRTHYFNKIDRQEAILNSSQHASEILITMIQNSPLTSSIMLRLTSEPAFNRVVNATCSICQNHENGKEEKEHFSMHESTMTCAMNVLESLVLQLGGYGAVGSGVEEEEMEGEGCNTNIGKQQPNKEYSSPTVEIATSLALIEQLPNLLQNLSYLLTHPSTTKWLNSTQYSRNDELQPQLGTSRLRIVRLLESLVLLGDVGVDEIVAQSNCLELCLDLFWNFEWCSMLHQSVANLLVHVFEGGNDRVELQRYFIVRCNLLQRLIDSFEDGSSGDDSGQCSVEEEGGDETQNDKQEDKTIEEEEEGVVFVGSGGEIDTGSASGPRYSDIMLALKNYRSEQQTSSVESERGSSAGSASTASDGDDNKGESDFKEGEEGVGKMTVDDTAHGGVEGVEDLVVPVTDEDVDVALEQQQEEDEKYAERKVVVETATVSDNDEEEEDNIADQSIGENVVAEGNMQSEDTPAPEEEGSEKMNEKEETQTSTNNTSVEPSFRMGYMGHVIIICQALVHACSANEGDDEEADNGMVGTGVETDAVEDASSSEIVMNGGAEGMVTTSRPTTASSPICDKVSKKRKDRPSSASDDEEDNDNAKRVTEKEEGECMNQLQSTDLSPQEEKARPSIPSNQLAILQLIQEHPLRGDWQHFITTTLASETAVQSAPLGGFSHSASDEHNACMQDLRSSLQESGDFLGGNAPAGGITVGGDVIDMDDTDLDIAASMMEALSLPTSATGPSSGIGGGEDGRGAGGAGHYRHNHILGGTNDNYGTMIEMEERGVGSSGAGVGSTGEYFYDDPLGHGRQFEDEDCDDDDGEIDLQDDDMLEEEDNVAAAGGSNDSNLEKNDCDDDDDVPVMDLFAGNFSFESGGVSGSGDEGVVSSTAEDPSWANFANFDDAFAAAAIPEPTPIGPKGNDLFPSPPTSSFEDVAAIDLFAGANASPADDLFGSEPSSENSKDDGADLFQTSPKGSHCLIDTLADTDTDKELVTIDNEGKTSNENNGESSTFIAEEHDNAVTEKGIKEDVSPHTNVENGISTSITKKENFIRSSTNTTET</sequence>
<name>A0A7S4V279_9STRA</name>
<feature type="compositionally biased region" description="Low complexity" evidence="3">
    <location>
        <begin position="822"/>
        <end position="840"/>
    </location>
</feature>
<feature type="compositionally biased region" description="Basic and acidic residues" evidence="3">
    <location>
        <begin position="287"/>
        <end position="298"/>
    </location>
</feature>